<dbReference type="InterPro" id="IPR005119">
    <property type="entry name" value="LysR_subst-bd"/>
</dbReference>
<dbReference type="Gene3D" id="1.10.10.10">
    <property type="entry name" value="Winged helix-like DNA-binding domain superfamily/Winged helix DNA-binding domain"/>
    <property type="match status" value="1"/>
</dbReference>
<dbReference type="SUPFAM" id="SSF46785">
    <property type="entry name" value="Winged helix' DNA-binding domain"/>
    <property type="match status" value="1"/>
</dbReference>
<evidence type="ECO:0000256" key="3">
    <source>
        <dbReference type="ARBA" id="ARBA00023125"/>
    </source>
</evidence>
<evidence type="ECO:0000259" key="5">
    <source>
        <dbReference type="PROSITE" id="PS50931"/>
    </source>
</evidence>
<dbReference type="Pfam" id="PF00126">
    <property type="entry name" value="HTH_1"/>
    <property type="match status" value="1"/>
</dbReference>
<dbReference type="SUPFAM" id="SSF53850">
    <property type="entry name" value="Periplasmic binding protein-like II"/>
    <property type="match status" value="1"/>
</dbReference>
<evidence type="ECO:0000313" key="6">
    <source>
        <dbReference type="EMBL" id="QXI27049.1"/>
    </source>
</evidence>
<dbReference type="RefSeq" id="WP_186681510.1">
    <property type="nucleotide sequence ID" value="NZ_CP077093.1"/>
</dbReference>
<dbReference type="Proteomes" id="UP000634530">
    <property type="component" value="Chromosome"/>
</dbReference>
<dbReference type="Gene3D" id="3.40.190.290">
    <property type="match status" value="1"/>
</dbReference>
<keyword evidence="3" id="KW-0238">DNA-binding</keyword>
<sequence>MEDLVRKLDLVSLRLFAAVCQEGSISRAAEREFITASAVSRRISEIEALVGLPLIHRHARGINVTPAGNAVWQSALSVADSIQELGAELLQFRSGSKGTVRVVANPSTVMQFLTQDIAAFARLFPDIDVELEEQPSPQAVRTIAGHGADFAICNEICGLDDFDAVPYRQDQLCVLLPKRHRLAVADSLQLAELTAEKVIGLKLDTSLMQLLKREYATLGALFITSSRAASLEAMCRMVHAGLGIAIVPKLVGEMYVDMLDVALRPLLAPWAIRQSFLICNGRHGLSATANALASFLTEGKHFFRSNIH</sequence>
<dbReference type="GO" id="GO:0003677">
    <property type="term" value="F:DNA binding"/>
    <property type="evidence" value="ECO:0007669"/>
    <property type="project" value="UniProtKB-KW"/>
</dbReference>
<dbReference type="InterPro" id="IPR000847">
    <property type="entry name" value="LysR_HTH_N"/>
</dbReference>
<gene>
    <name evidence="6" type="ORF">HU752_024475</name>
</gene>
<dbReference type="EMBL" id="CP077093">
    <property type="protein sequence ID" value="QXI27049.1"/>
    <property type="molecule type" value="Genomic_DNA"/>
</dbReference>
<keyword evidence="2" id="KW-0805">Transcription regulation</keyword>
<dbReference type="KEGG" id="pvw:HU752_024475"/>
<evidence type="ECO:0000256" key="4">
    <source>
        <dbReference type="ARBA" id="ARBA00023163"/>
    </source>
</evidence>
<dbReference type="PROSITE" id="PS50931">
    <property type="entry name" value="HTH_LYSR"/>
    <property type="match status" value="1"/>
</dbReference>
<dbReference type="GO" id="GO:0005829">
    <property type="term" value="C:cytosol"/>
    <property type="evidence" value="ECO:0007669"/>
    <property type="project" value="TreeGrafter"/>
</dbReference>
<evidence type="ECO:0000256" key="1">
    <source>
        <dbReference type="ARBA" id="ARBA00009437"/>
    </source>
</evidence>
<name>A0A9E6PID7_9PSED</name>
<dbReference type="InterPro" id="IPR036388">
    <property type="entry name" value="WH-like_DNA-bd_sf"/>
</dbReference>
<dbReference type="InterPro" id="IPR050950">
    <property type="entry name" value="HTH-type_LysR_regulators"/>
</dbReference>
<proteinExistence type="inferred from homology"/>
<accession>A0A9E6PID7</accession>
<feature type="domain" description="HTH lysR-type" evidence="5">
    <location>
        <begin position="8"/>
        <end position="65"/>
    </location>
</feature>
<dbReference type="InterPro" id="IPR036390">
    <property type="entry name" value="WH_DNA-bd_sf"/>
</dbReference>
<organism evidence="6 7">
    <name type="scientific">Pseudomonas vanderleydeniana</name>
    <dbReference type="NCBI Taxonomy" id="2745495"/>
    <lineage>
        <taxon>Bacteria</taxon>
        <taxon>Pseudomonadati</taxon>
        <taxon>Pseudomonadota</taxon>
        <taxon>Gammaproteobacteria</taxon>
        <taxon>Pseudomonadales</taxon>
        <taxon>Pseudomonadaceae</taxon>
        <taxon>Pseudomonas</taxon>
    </lineage>
</organism>
<dbReference type="AlphaFoldDB" id="A0A9E6PID7"/>
<reference evidence="6 7" key="1">
    <citation type="journal article" date="2020" name="Microorganisms">
        <title>Reliable Identification of Environmental Pseudomonas Isolates Using the rpoD Gene.</title>
        <authorList>
            <consortium name="The Broad Institute Genome Sequencing Platform"/>
            <person name="Girard L."/>
            <person name="Lood C."/>
            <person name="Rokni-Zadeh H."/>
            <person name="van Noort V."/>
            <person name="Lavigne R."/>
            <person name="De Mot R."/>
        </authorList>
    </citation>
    <scope>NUCLEOTIDE SEQUENCE [LARGE SCALE GENOMIC DNA]</scope>
    <source>
        <strain evidence="6 7">RW8P3</strain>
    </source>
</reference>
<keyword evidence="4" id="KW-0804">Transcription</keyword>
<dbReference type="PANTHER" id="PTHR30419">
    <property type="entry name" value="HTH-TYPE TRANSCRIPTIONAL REGULATOR YBHD"/>
    <property type="match status" value="1"/>
</dbReference>
<reference evidence="6 7" key="2">
    <citation type="journal article" date="2021" name="Microorganisms">
        <title>The Ever-Expanding Pseudomonas Genus: Description of 43 New Species and Partition of the Pseudomonas putida Group.</title>
        <authorList>
            <person name="Girard L."/>
            <person name="Lood C."/>
            <person name="Hofte M."/>
            <person name="Vandamme P."/>
            <person name="Rokni-Zadeh H."/>
            <person name="van Noort V."/>
            <person name="Lavigne R."/>
            <person name="De Mot R."/>
        </authorList>
    </citation>
    <scope>NUCLEOTIDE SEQUENCE [LARGE SCALE GENOMIC DNA]</scope>
    <source>
        <strain evidence="6 7">RW8P3</strain>
    </source>
</reference>
<comment type="similarity">
    <text evidence="1">Belongs to the LysR transcriptional regulatory family.</text>
</comment>
<dbReference type="PANTHER" id="PTHR30419:SF2">
    <property type="entry name" value="LYSR FAMILY TRANSCRIPTIONAL REGULATOR"/>
    <property type="match status" value="1"/>
</dbReference>
<evidence type="ECO:0000256" key="2">
    <source>
        <dbReference type="ARBA" id="ARBA00023015"/>
    </source>
</evidence>
<evidence type="ECO:0000313" key="7">
    <source>
        <dbReference type="Proteomes" id="UP000634530"/>
    </source>
</evidence>
<protein>
    <submittedName>
        <fullName evidence="6">LysR family transcriptional regulator</fullName>
    </submittedName>
</protein>
<keyword evidence="7" id="KW-1185">Reference proteome</keyword>
<dbReference type="GO" id="GO:0003700">
    <property type="term" value="F:DNA-binding transcription factor activity"/>
    <property type="evidence" value="ECO:0007669"/>
    <property type="project" value="InterPro"/>
</dbReference>
<dbReference type="Pfam" id="PF03466">
    <property type="entry name" value="LysR_substrate"/>
    <property type="match status" value="1"/>
</dbReference>